<name>A0AAE1A5U8_9GAST</name>
<comment type="caution">
    <text evidence="2">The sequence shown here is derived from an EMBL/GenBank/DDBJ whole genome shotgun (WGS) entry which is preliminary data.</text>
</comment>
<protein>
    <submittedName>
        <fullName evidence="2">Uncharacterized protein</fullName>
    </submittedName>
</protein>
<evidence type="ECO:0000313" key="3">
    <source>
        <dbReference type="Proteomes" id="UP001283361"/>
    </source>
</evidence>
<evidence type="ECO:0000313" key="2">
    <source>
        <dbReference type="EMBL" id="KAK3781899.1"/>
    </source>
</evidence>
<dbReference type="EMBL" id="JAWDGP010002576">
    <property type="protein sequence ID" value="KAK3781899.1"/>
    <property type="molecule type" value="Genomic_DNA"/>
</dbReference>
<proteinExistence type="predicted"/>
<evidence type="ECO:0000256" key="1">
    <source>
        <dbReference type="SAM" id="MobiDB-lite"/>
    </source>
</evidence>
<gene>
    <name evidence="2" type="ORF">RRG08_020590</name>
</gene>
<dbReference type="Proteomes" id="UP001283361">
    <property type="component" value="Unassembled WGS sequence"/>
</dbReference>
<organism evidence="2 3">
    <name type="scientific">Elysia crispata</name>
    <name type="common">lettuce slug</name>
    <dbReference type="NCBI Taxonomy" id="231223"/>
    <lineage>
        <taxon>Eukaryota</taxon>
        <taxon>Metazoa</taxon>
        <taxon>Spiralia</taxon>
        <taxon>Lophotrochozoa</taxon>
        <taxon>Mollusca</taxon>
        <taxon>Gastropoda</taxon>
        <taxon>Heterobranchia</taxon>
        <taxon>Euthyneura</taxon>
        <taxon>Panpulmonata</taxon>
        <taxon>Sacoglossa</taxon>
        <taxon>Placobranchoidea</taxon>
        <taxon>Plakobranchidae</taxon>
        <taxon>Elysia</taxon>
    </lineage>
</organism>
<dbReference type="AlphaFoldDB" id="A0AAE1A5U8"/>
<keyword evidence="3" id="KW-1185">Reference proteome</keyword>
<reference evidence="2" key="1">
    <citation type="journal article" date="2023" name="G3 (Bethesda)">
        <title>A reference genome for the long-term kleptoplast-retaining sea slug Elysia crispata morphotype clarki.</title>
        <authorList>
            <person name="Eastman K.E."/>
            <person name="Pendleton A.L."/>
            <person name="Shaikh M.A."/>
            <person name="Suttiyut T."/>
            <person name="Ogas R."/>
            <person name="Tomko P."/>
            <person name="Gavelis G."/>
            <person name="Widhalm J.R."/>
            <person name="Wisecaver J.H."/>
        </authorList>
    </citation>
    <scope>NUCLEOTIDE SEQUENCE</scope>
    <source>
        <strain evidence="2">ECLA1</strain>
    </source>
</reference>
<accession>A0AAE1A5U8</accession>
<feature type="region of interest" description="Disordered" evidence="1">
    <location>
        <begin position="112"/>
        <end position="133"/>
    </location>
</feature>
<sequence>MAHVRPNERILAVTKLETSKPAGSNITWHRWSFRAIKPTQTFRAFVARKLRAFSSFLYSMLFSIQDKIITPIWKFQKVAKCVSTELKKVFSSLKCPPAFPAPLVAGQKPFTGRQACRTDGDSNGPRGRHSTAGSAQLSLVPSLLPWATTDYYLPRRISGRQTPIKPFLYSQAPDTVFGSQSQHLLRYHSLRARPQCLKGHKRYLDVSLEPFHALFCDGQSGLLRRGQAERNSPAGPWLRSVAGVYIRVSGGLKERAELLGEGSGDLLGQQTPTPWSCLTSGSHESGSGPGFPLLFSVKCQASVLSDLVSSVDRYNTSLSRDHYKPIEHLSPAVPIQRLQRSARDRSSLWEVHG</sequence>